<dbReference type="AlphaFoldDB" id="A0A4V6D6F7"/>
<keyword evidence="2" id="KW-0732">Signal</keyword>
<feature type="signal peptide" evidence="2">
    <location>
        <begin position="1"/>
        <end position="28"/>
    </location>
</feature>
<dbReference type="Pfam" id="PF20100">
    <property type="entry name" value="DUF6490"/>
    <property type="match status" value="1"/>
</dbReference>
<dbReference type="EMBL" id="CM016556">
    <property type="protein sequence ID" value="TKW13856.1"/>
    <property type="molecule type" value="Genomic_DNA"/>
</dbReference>
<evidence type="ECO:0000313" key="4">
    <source>
        <dbReference type="Proteomes" id="UP000298652"/>
    </source>
</evidence>
<dbReference type="PANTHER" id="PTHR46610">
    <property type="entry name" value="OS05G0181300 PROTEIN"/>
    <property type="match status" value="1"/>
</dbReference>
<dbReference type="InterPro" id="IPR045501">
    <property type="entry name" value="DUF6490"/>
</dbReference>
<keyword evidence="1" id="KW-0472">Membrane</keyword>
<dbReference type="OMA" id="MDGVYYK"/>
<evidence type="ECO:0000256" key="2">
    <source>
        <dbReference type="SAM" id="SignalP"/>
    </source>
</evidence>
<reference evidence="3" key="1">
    <citation type="submission" date="2019-03" db="EMBL/GenBank/DDBJ databases">
        <title>WGS assembly of Setaria viridis.</title>
        <authorList>
            <person name="Huang P."/>
            <person name="Jenkins J."/>
            <person name="Grimwood J."/>
            <person name="Barry K."/>
            <person name="Healey A."/>
            <person name="Mamidi S."/>
            <person name="Sreedasyam A."/>
            <person name="Shu S."/>
            <person name="Feldman M."/>
            <person name="Wu J."/>
            <person name="Yu Y."/>
            <person name="Chen C."/>
            <person name="Johnson J."/>
            <person name="Rokhsar D."/>
            <person name="Baxter I."/>
            <person name="Schmutz J."/>
            <person name="Brutnell T."/>
            <person name="Kellogg E."/>
        </authorList>
    </citation>
    <scope>NUCLEOTIDE SEQUENCE [LARGE SCALE GENOMIC DNA]</scope>
</reference>
<feature type="chain" id="PRO_5020508480" evidence="2">
    <location>
        <begin position="29"/>
        <end position="133"/>
    </location>
</feature>
<keyword evidence="1" id="KW-0812">Transmembrane</keyword>
<proteinExistence type="predicted"/>
<feature type="transmembrane region" description="Helical" evidence="1">
    <location>
        <begin position="72"/>
        <end position="91"/>
    </location>
</feature>
<dbReference type="Gramene" id="TKW13856">
    <property type="protein sequence ID" value="TKW13856"/>
    <property type="gene ID" value="SEVIR_5G128900v2"/>
</dbReference>
<name>A0A4V6D6F7_SETVI</name>
<feature type="transmembrane region" description="Helical" evidence="1">
    <location>
        <begin position="38"/>
        <end position="60"/>
    </location>
</feature>
<evidence type="ECO:0000256" key="1">
    <source>
        <dbReference type="SAM" id="Phobius"/>
    </source>
</evidence>
<gene>
    <name evidence="3" type="ORF">SEVIR_5G128900v2</name>
</gene>
<keyword evidence="1" id="KW-1133">Transmembrane helix</keyword>
<organism evidence="3 4">
    <name type="scientific">Setaria viridis</name>
    <name type="common">Green bristlegrass</name>
    <name type="synonym">Setaria italica subsp. viridis</name>
    <dbReference type="NCBI Taxonomy" id="4556"/>
    <lineage>
        <taxon>Eukaryota</taxon>
        <taxon>Viridiplantae</taxon>
        <taxon>Streptophyta</taxon>
        <taxon>Embryophyta</taxon>
        <taxon>Tracheophyta</taxon>
        <taxon>Spermatophyta</taxon>
        <taxon>Magnoliopsida</taxon>
        <taxon>Liliopsida</taxon>
        <taxon>Poales</taxon>
        <taxon>Poaceae</taxon>
        <taxon>PACMAD clade</taxon>
        <taxon>Panicoideae</taxon>
        <taxon>Panicodae</taxon>
        <taxon>Paniceae</taxon>
        <taxon>Cenchrinae</taxon>
        <taxon>Setaria</taxon>
    </lineage>
</organism>
<protein>
    <submittedName>
        <fullName evidence="3">Uncharacterized protein</fullName>
    </submittedName>
</protein>
<sequence>MKKKSSRLRVLLPHVACLVLAAAHLARAAQEREPRAVAFVAATHGALALLFLCLGRHDVAAPTGEARGRLRVLVWALSAALTGMFACRVAAAMPRPLALLVYGMAVLVASGGFVLLFLCDAGEYGDAGLGIRT</sequence>
<feature type="transmembrane region" description="Helical" evidence="1">
    <location>
        <begin position="97"/>
        <end position="119"/>
    </location>
</feature>
<accession>A0A4V6D6F7</accession>
<dbReference type="PANTHER" id="PTHR46610:SF20">
    <property type="entry name" value="OS05G0181300 PROTEIN"/>
    <property type="match status" value="1"/>
</dbReference>
<evidence type="ECO:0000313" key="3">
    <source>
        <dbReference type="EMBL" id="TKW13856.1"/>
    </source>
</evidence>
<dbReference type="Proteomes" id="UP000298652">
    <property type="component" value="Chromosome 5"/>
</dbReference>
<keyword evidence="4" id="KW-1185">Reference proteome</keyword>